<dbReference type="PANTHER" id="PTHR11487">
    <property type="entry name" value="THIOESTERASE"/>
    <property type="match status" value="1"/>
</dbReference>
<organism evidence="5 6">
    <name type="scientific">Nocardia sputorum</name>
    <dbReference type="NCBI Taxonomy" id="2984338"/>
    <lineage>
        <taxon>Bacteria</taxon>
        <taxon>Bacillati</taxon>
        <taxon>Actinomycetota</taxon>
        <taxon>Actinomycetes</taxon>
        <taxon>Mycobacteriales</taxon>
        <taxon>Nocardiaceae</taxon>
        <taxon>Nocardia</taxon>
    </lineage>
</organism>
<proteinExistence type="inferred from homology"/>
<reference evidence="5 6" key="1">
    <citation type="submission" date="2022-11" db="EMBL/GenBank/DDBJ databases">
        <title>Genome Sequencing of Nocardia sp. ON39_IFM12276 and assembly.</title>
        <authorList>
            <person name="Shimojima M."/>
            <person name="Toyokawa M."/>
            <person name="Uesaka K."/>
        </authorList>
    </citation>
    <scope>NUCLEOTIDE SEQUENCE [LARGE SCALE GENOMIC DNA]</scope>
    <source>
        <strain evidence="5 6">IFM 12276</strain>
    </source>
</reference>
<dbReference type="Proteomes" id="UP001317870">
    <property type="component" value="Chromosome"/>
</dbReference>
<dbReference type="InterPro" id="IPR001031">
    <property type="entry name" value="Thioesterase"/>
</dbReference>
<evidence type="ECO:0000256" key="1">
    <source>
        <dbReference type="ARBA" id="ARBA00007169"/>
    </source>
</evidence>
<dbReference type="PANTHER" id="PTHR11487:SF0">
    <property type="entry name" value="S-ACYL FATTY ACID SYNTHASE THIOESTERASE, MEDIUM CHAIN"/>
    <property type="match status" value="1"/>
</dbReference>
<gene>
    <name evidence="5" type="ORF">IFM12276_55490</name>
</gene>
<evidence type="ECO:0000313" key="5">
    <source>
        <dbReference type="EMBL" id="BDU02521.1"/>
    </source>
</evidence>
<dbReference type="Gene3D" id="3.40.50.1820">
    <property type="entry name" value="alpha/beta hydrolase"/>
    <property type="match status" value="1"/>
</dbReference>
<feature type="domain" description="Thioesterase" evidence="4">
    <location>
        <begin position="21"/>
        <end position="245"/>
    </location>
</feature>
<dbReference type="InterPro" id="IPR012223">
    <property type="entry name" value="TEII"/>
</dbReference>
<dbReference type="EMBL" id="AP026978">
    <property type="protein sequence ID" value="BDU02521.1"/>
    <property type="molecule type" value="Genomic_DNA"/>
</dbReference>
<name>A0ABN6UB59_9NOCA</name>
<keyword evidence="6" id="KW-1185">Reference proteome</keyword>
<sequence length="257" mass="27106">MSRKPGWLRKFHKPAAETLPPLVLFPHAGSGASTYRTMSKRLSADFDVVLVQYPGRQDRAAEPMAADLAELAAGALAEFLESPYHRGVPLTVFGHSVGAMVAFEFVRQAEAAGVPVALLGASSAVAPALVADSEPLPTEDEALLDRLIALNGTGADVLADRDIMRMTLPVLKADYRAFDAYTCGPDARIGARIEVIGGADDDFVTVADLRPWLAHSSRGGSVTLFDGGHFYLYDHIDGVAELLSAAAADAGQSALSS</sequence>
<dbReference type="InterPro" id="IPR029058">
    <property type="entry name" value="AB_hydrolase_fold"/>
</dbReference>
<dbReference type="SUPFAM" id="SSF53474">
    <property type="entry name" value="alpha/beta-Hydrolases"/>
    <property type="match status" value="1"/>
</dbReference>
<evidence type="ECO:0000256" key="2">
    <source>
        <dbReference type="ARBA" id="ARBA00015007"/>
    </source>
</evidence>
<comment type="similarity">
    <text evidence="1">Belongs to the thioesterase family.</text>
</comment>
<dbReference type="Pfam" id="PF00975">
    <property type="entry name" value="Thioesterase"/>
    <property type="match status" value="1"/>
</dbReference>
<evidence type="ECO:0000259" key="4">
    <source>
        <dbReference type="Pfam" id="PF00975"/>
    </source>
</evidence>
<evidence type="ECO:0000313" key="6">
    <source>
        <dbReference type="Proteomes" id="UP001317870"/>
    </source>
</evidence>
<comment type="catalytic activity">
    <reaction evidence="3">
        <text>a fatty acyl-CoA + H2O = a fatty acid + CoA + H(+)</text>
        <dbReference type="Rhea" id="RHEA:16781"/>
        <dbReference type="ChEBI" id="CHEBI:15377"/>
        <dbReference type="ChEBI" id="CHEBI:15378"/>
        <dbReference type="ChEBI" id="CHEBI:28868"/>
        <dbReference type="ChEBI" id="CHEBI:57287"/>
        <dbReference type="ChEBI" id="CHEBI:77636"/>
    </reaction>
</comment>
<accession>A0ABN6UB59</accession>
<evidence type="ECO:0000256" key="3">
    <source>
        <dbReference type="ARBA" id="ARBA00024293"/>
    </source>
</evidence>
<protein>
    <recommendedName>
        <fullName evidence="2">Thioesterase TesA</fullName>
    </recommendedName>
</protein>
<dbReference type="RefSeq" id="WP_281875601.1">
    <property type="nucleotide sequence ID" value="NZ_AP026978.1"/>
</dbReference>